<dbReference type="InterPro" id="IPR036986">
    <property type="entry name" value="S4_RNA-bd_sf"/>
</dbReference>
<keyword evidence="5 7" id="KW-0687">Ribonucleoprotein</keyword>
<sequence length="209" mass="23841">MKKDQCKICRRLGVKLFLKGERCFSPKCAMIKRPYAARPKRKRSSRGFSEYGREMREKQKLKAWYNLGERQFRRYVRETLTRGKKTEDFALVLIKILESRLDNVIFRLGIASSRTQARQMVSHRHFLVNGRPVNISSYLVKKGDKIALSAPASKKIGFAGLSASLKKKPAIAWLALNAEKVEAEVIGEPTFEEAAPPADISLIFAFYSK</sequence>
<dbReference type="PANTHER" id="PTHR11831:SF4">
    <property type="entry name" value="SMALL RIBOSOMAL SUBUNIT PROTEIN US4M"/>
    <property type="match status" value="1"/>
</dbReference>
<dbReference type="CDD" id="cd00165">
    <property type="entry name" value="S4"/>
    <property type="match status" value="1"/>
</dbReference>
<feature type="domain" description="Small ribosomal subunit protein uS4 N-terminal" evidence="10">
    <location>
        <begin position="1"/>
        <end position="98"/>
    </location>
</feature>
<dbReference type="PANTHER" id="PTHR11831">
    <property type="entry name" value="30S 40S RIBOSOMAL PROTEIN"/>
    <property type="match status" value="1"/>
</dbReference>
<dbReference type="SUPFAM" id="SSF55174">
    <property type="entry name" value="Alpha-L RNA-binding motif"/>
    <property type="match status" value="1"/>
</dbReference>
<keyword evidence="2 7" id="KW-0699">rRNA-binding</keyword>
<dbReference type="Pfam" id="PF00163">
    <property type="entry name" value="Ribosomal_S4"/>
    <property type="match status" value="1"/>
</dbReference>
<accession>A0A2M6T0V4</accession>
<dbReference type="EMBL" id="PEYE01000036">
    <property type="protein sequence ID" value="PIS38726.1"/>
    <property type="molecule type" value="Genomic_DNA"/>
</dbReference>
<proteinExistence type="inferred from homology"/>
<dbReference type="Gene3D" id="1.10.1050.10">
    <property type="entry name" value="Ribosomal Protein S4 Delta 41, Chain A, domain 1"/>
    <property type="match status" value="1"/>
</dbReference>
<dbReference type="InterPro" id="IPR001912">
    <property type="entry name" value="Ribosomal_uS4_N"/>
</dbReference>
<evidence type="ECO:0000256" key="5">
    <source>
        <dbReference type="ARBA" id="ARBA00023274"/>
    </source>
</evidence>
<evidence type="ECO:0000256" key="1">
    <source>
        <dbReference type="ARBA" id="ARBA00007465"/>
    </source>
</evidence>
<evidence type="ECO:0000313" key="11">
    <source>
        <dbReference type="EMBL" id="PIS38726.1"/>
    </source>
</evidence>
<comment type="function">
    <text evidence="7">One of the primary rRNA binding proteins, it binds directly to 16S rRNA where it nucleates assembly of the body of the 30S subunit.</text>
</comment>
<dbReference type="Pfam" id="PF01479">
    <property type="entry name" value="S4"/>
    <property type="match status" value="1"/>
</dbReference>
<evidence type="ECO:0000256" key="2">
    <source>
        <dbReference type="ARBA" id="ARBA00022730"/>
    </source>
</evidence>
<dbReference type="HAMAP" id="MF_01306_B">
    <property type="entry name" value="Ribosomal_uS4_B"/>
    <property type="match status" value="1"/>
</dbReference>
<gene>
    <name evidence="7" type="primary">rpsD</name>
    <name evidence="11" type="ORF">COT34_02255</name>
</gene>
<feature type="domain" description="RNA-binding S4" evidence="9">
    <location>
        <begin position="99"/>
        <end position="157"/>
    </location>
</feature>
<keyword evidence="3 7" id="KW-0694">RNA-binding</keyword>
<evidence type="ECO:0000256" key="6">
    <source>
        <dbReference type="ARBA" id="ARBA00035254"/>
    </source>
</evidence>
<dbReference type="FunFam" id="3.10.290.10:FF:000001">
    <property type="entry name" value="30S ribosomal protein S4"/>
    <property type="match status" value="1"/>
</dbReference>
<comment type="function">
    <text evidence="7">With S5 and S12 plays an important role in translational accuracy.</text>
</comment>
<dbReference type="PROSITE" id="PS50889">
    <property type="entry name" value="S4"/>
    <property type="match status" value="1"/>
</dbReference>
<dbReference type="GO" id="GO:0019843">
    <property type="term" value="F:rRNA binding"/>
    <property type="evidence" value="ECO:0007669"/>
    <property type="project" value="UniProtKB-UniRule"/>
</dbReference>
<organism evidence="11 12">
    <name type="scientific">Candidatus Nealsonbacteria bacterium CG08_land_8_20_14_0_20_43_11</name>
    <dbReference type="NCBI Taxonomy" id="1974706"/>
    <lineage>
        <taxon>Bacteria</taxon>
        <taxon>Candidatus Nealsoniibacteriota</taxon>
    </lineage>
</organism>
<evidence type="ECO:0000256" key="8">
    <source>
        <dbReference type="RuleBase" id="RU003699"/>
    </source>
</evidence>
<evidence type="ECO:0000256" key="7">
    <source>
        <dbReference type="HAMAP-Rule" id="MF_01306"/>
    </source>
</evidence>
<dbReference type="GO" id="GO:0003735">
    <property type="term" value="F:structural constituent of ribosome"/>
    <property type="evidence" value="ECO:0007669"/>
    <property type="project" value="InterPro"/>
</dbReference>
<dbReference type="InterPro" id="IPR018079">
    <property type="entry name" value="Ribosomal_uS4_CS"/>
</dbReference>
<dbReference type="PROSITE" id="PS00632">
    <property type="entry name" value="RIBOSOMAL_S4"/>
    <property type="match status" value="1"/>
</dbReference>
<dbReference type="InterPro" id="IPR005709">
    <property type="entry name" value="Ribosomal_uS4_bac-type"/>
</dbReference>
<protein>
    <recommendedName>
        <fullName evidence="6 7">Small ribosomal subunit protein uS4</fullName>
    </recommendedName>
</protein>
<evidence type="ECO:0000256" key="4">
    <source>
        <dbReference type="ARBA" id="ARBA00022980"/>
    </source>
</evidence>
<dbReference type="Proteomes" id="UP000229390">
    <property type="component" value="Unassembled WGS sequence"/>
</dbReference>
<dbReference type="AlphaFoldDB" id="A0A2M6T0V4"/>
<dbReference type="GO" id="GO:0006412">
    <property type="term" value="P:translation"/>
    <property type="evidence" value="ECO:0007669"/>
    <property type="project" value="UniProtKB-UniRule"/>
</dbReference>
<dbReference type="InterPro" id="IPR002942">
    <property type="entry name" value="S4_RNA-bd"/>
</dbReference>
<dbReference type="SMART" id="SM00363">
    <property type="entry name" value="S4"/>
    <property type="match status" value="1"/>
</dbReference>
<keyword evidence="4 7" id="KW-0689">Ribosomal protein</keyword>
<evidence type="ECO:0000313" key="12">
    <source>
        <dbReference type="Proteomes" id="UP000229390"/>
    </source>
</evidence>
<comment type="subunit">
    <text evidence="7">Part of the 30S ribosomal subunit. Contacts protein S5. The interaction surface between S4 and S5 is involved in control of translational fidelity.</text>
</comment>
<dbReference type="NCBIfam" id="NF003717">
    <property type="entry name" value="PRK05327.1"/>
    <property type="match status" value="1"/>
</dbReference>
<evidence type="ECO:0000259" key="10">
    <source>
        <dbReference type="SMART" id="SM01390"/>
    </source>
</evidence>
<dbReference type="InterPro" id="IPR022801">
    <property type="entry name" value="Ribosomal_uS4"/>
</dbReference>
<dbReference type="GO" id="GO:0015935">
    <property type="term" value="C:small ribosomal subunit"/>
    <property type="evidence" value="ECO:0007669"/>
    <property type="project" value="InterPro"/>
</dbReference>
<name>A0A2M6T0V4_9BACT</name>
<comment type="similarity">
    <text evidence="1 7 8">Belongs to the universal ribosomal protein uS4 family.</text>
</comment>
<dbReference type="Gene3D" id="3.10.290.10">
    <property type="entry name" value="RNA-binding S4 domain"/>
    <property type="match status" value="1"/>
</dbReference>
<dbReference type="SMART" id="SM01390">
    <property type="entry name" value="Ribosomal_S4"/>
    <property type="match status" value="1"/>
</dbReference>
<comment type="caution">
    <text evidence="11">The sequence shown here is derived from an EMBL/GenBank/DDBJ whole genome shotgun (WGS) entry which is preliminary data.</text>
</comment>
<evidence type="ECO:0000259" key="9">
    <source>
        <dbReference type="SMART" id="SM00363"/>
    </source>
</evidence>
<reference evidence="12" key="1">
    <citation type="submission" date="2017-09" db="EMBL/GenBank/DDBJ databases">
        <title>Depth-based differentiation of microbial function through sediment-hosted aquifers and enrichment of novel symbionts in the deep terrestrial subsurface.</title>
        <authorList>
            <person name="Probst A.J."/>
            <person name="Ladd B."/>
            <person name="Jarett J.K."/>
            <person name="Geller-Mcgrath D.E."/>
            <person name="Sieber C.M.K."/>
            <person name="Emerson J.B."/>
            <person name="Anantharaman K."/>
            <person name="Thomas B.C."/>
            <person name="Malmstrom R."/>
            <person name="Stieglmeier M."/>
            <person name="Klingl A."/>
            <person name="Woyke T."/>
            <person name="Ryan C.M."/>
            <person name="Banfield J.F."/>
        </authorList>
    </citation>
    <scope>NUCLEOTIDE SEQUENCE [LARGE SCALE GENOMIC DNA]</scope>
</reference>
<dbReference type="GO" id="GO:0042274">
    <property type="term" value="P:ribosomal small subunit biogenesis"/>
    <property type="evidence" value="ECO:0007669"/>
    <property type="project" value="TreeGrafter"/>
</dbReference>
<evidence type="ECO:0000256" key="3">
    <source>
        <dbReference type="ARBA" id="ARBA00022884"/>
    </source>
</evidence>